<organism evidence="4 5">
    <name type="scientific">Desmophyllum pertusum</name>
    <dbReference type="NCBI Taxonomy" id="174260"/>
    <lineage>
        <taxon>Eukaryota</taxon>
        <taxon>Metazoa</taxon>
        <taxon>Cnidaria</taxon>
        <taxon>Anthozoa</taxon>
        <taxon>Hexacorallia</taxon>
        <taxon>Scleractinia</taxon>
        <taxon>Caryophylliina</taxon>
        <taxon>Caryophylliidae</taxon>
        <taxon>Desmophyllum</taxon>
    </lineage>
</organism>
<dbReference type="GO" id="GO:0043240">
    <property type="term" value="C:Fanconi anaemia nuclear complex"/>
    <property type="evidence" value="ECO:0007669"/>
    <property type="project" value="InterPro"/>
</dbReference>
<accession>A0A9X0CUL0</accession>
<dbReference type="InterPro" id="IPR003516">
    <property type="entry name" value="FANCA"/>
</dbReference>
<feature type="coiled-coil region" evidence="1">
    <location>
        <begin position="486"/>
        <end position="513"/>
    </location>
</feature>
<feature type="domain" description="Fanconi anaemia group A protein N-terminal" evidence="2">
    <location>
        <begin position="172"/>
        <end position="400"/>
    </location>
</feature>
<evidence type="ECO:0000259" key="2">
    <source>
        <dbReference type="Pfam" id="PF15865"/>
    </source>
</evidence>
<feature type="domain" description="Fanconi anaemia group A protein N-terminal" evidence="2">
    <location>
        <begin position="402"/>
        <end position="477"/>
    </location>
</feature>
<dbReference type="OrthoDB" id="2287188at2759"/>
<keyword evidence="5" id="KW-1185">Reference proteome</keyword>
<dbReference type="GO" id="GO:0036297">
    <property type="term" value="P:interstrand cross-link repair"/>
    <property type="evidence" value="ECO:0007669"/>
    <property type="project" value="InterPro"/>
</dbReference>
<dbReference type="PANTHER" id="PTHR12047">
    <property type="entry name" value="FANCONI ANEMIA GROUP A PROTEIN"/>
    <property type="match status" value="1"/>
</dbReference>
<name>A0A9X0CUL0_9CNID</name>
<evidence type="ECO:0000256" key="1">
    <source>
        <dbReference type="SAM" id="Coils"/>
    </source>
</evidence>
<proteinExistence type="predicted"/>
<feature type="domain" description="Fanconi anaemia group A protein helical" evidence="3">
    <location>
        <begin position="501"/>
        <end position="581"/>
    </location>
</feature>
<dbReference type="Proteomes" id="UP001163046">
    <property type="component" value="Unassembled WGS sequence"/>
</dbReference>
<evidence type="ECO:0000259" key="3">
    <source>
        <dbReference type="Pfam" id="PF24781"/>
    </source>
</evidence>
<dbReference type="PANTHER" id="PTHR12047:SF2">
    <property type="entry name" value="FANCONI ANEMIA GROUP A PROTEIN"/>
    <property type="match status" value="1"/>
</dbReference>
<comment type="caution">
    <text evidence="4">The sequence shown here is derived from an EMBL/GenBank/DDBJ whole genome shotgun (WGS) entry which is preliminary data.</text>
</comment>
<gene>
    <name evidence="4" type="ORF">OS493_005138</name>
</gene>
<dbReference type="Pfam" id="PF24781">
    <property type="entry name" value="FANCA_helical"/>
    <property type="match status" value="1"/>
</dbReference>
<keyword evidence="1" id="KW-0175">Coiled coil</keyword>
<dbReference type="InterPro" id="IPR055386">
    <property type="entry name" value="FANCA_helical"/>
</dbReference>
<dbReference type="InterPro" id="IPR031729">
    <property type="entry name" value="Fanconi_A_N"/>
</dbReference>
<sequence>METELNFRTKRPREGNITENVQLKFKRLLESTQATELTSAVETKDELKKTILHLVDDNLSFEGILRESEVSVQCDSQEEKPDLQSCSSLAVDSCVNLLKYQASKASCPLDLLSAESLGTRLVTICSSSSEQLLSKNQVESVLCVLKVIKHMLSEQCFNRVHFTKHLTNKGHRLPLEVVWMLDKNCIVSFNTYLACCLQHSETVDIVSSGLTALCSCIINKEKQENILSDLLGRLVTFSFVENKTKEKSNKLEKVSQEILDVVVERSDFVACKNITELSSKNDDLSRDCKRTERYSMDCNKKVFSQDSSIDFFTLQSDVDNLALYHAFCNQKKLKFSALHETTRTVFEQFLLVFDPPSVMETLKNAFFKDKVNLEGVLAFLSVFVVLVKEAASMLEGYVNDLPYIAWFQTMFADQGNTKLNNKKSVQFFVKFLSDLVPYEPAEYLKVHVIKAPQVPSKLRELVTDYVSLAKTRLMDLKEPVELMGMYGTVQEHLEQKRKQLEQATADVEKVLGSYEKSGKVPSTVMEASIFRKPYFIGRFLPALLTPRKVPDEPDVRAQLIDVLSKAGKIPKNMLSTYQSACEKITTEQIEASSSDDEGTLSGIEKLVKSLDKLTKLILESLKATDVSKQLGRIASQLSIISATSQSITKTWNGTQLSNQLVEMDVRSLDRNQF</sequence>
<dbReference type="EMBL" id="MU826827">
    <property type="protein sequence ID" value="KAJ7374788.1"/>
    <property type="molecule type" value="Genomic_DNA"/>
</dbReference>
<evidence type="ECO:0000313" key="4">
    <source>
        <dbReference type="EMBL" id="KAJ7374788.1"/>
    </source>
</evidence>
<protein>
    <submittedName>
        <fullName evidence="4">Uncharacterized protein</fullName>
    </submittedName>
</protein>
<dbReference type="AlphaFoldDB" id="A0A9X0CUL0"/>
<evidence type="ECO:0000313" key="5">
    <source>
        <dbReference type="Proteomes" id="UP001163046"/>
    </source>
</evidence>
<dbReference type="Pfam" id="PF15865">
    <property type="entry name" value="Fanconi_A_N"/>
    <property type="match status" value="2"/>
</dbReference>
<reference evidence="4" key="1">
    <citation type="submission" date="2023-01" db="EMBL/GenBank/DDBJ databases">
        <title>Genome assembly of the deep-sea coral Lophelia pertusa.</title>
        <authorList>
            <person name="Herrera S."/>
            <person name="Cordes E."/>
        </authorList>
    </citation>
    <scope>NUCLEOTIDE SEQUENCE</scope>
    <source>
        <strain evidence="4">USNM1676648</strain>
        <tissue evidence="4">Polyp</tissue>
    </source>
</reference>